<evidence type="ECO:0000259" key="2">
    <source>
        <dbReference type="Pfam" id="PF24883"/>
    </source>
</evidence>
<dbReference type="InterPro" id="IPR027417">
    <property type="entry name" value="P-loop_NTPase"/>
</dbReference>
<dbReference type="PANTHER" id="PTHR10039">
    <property type="entry name" value="AMELOGENIN"/>
    <property type="match status" value="1"/>
</dbReference>
<dbReference type="Pfam" id="PF24883">
    <property type="entry name" value="NPHP3_N"/>
    <property type="match status" value="1"/>
</dbReference>
<dbReference type="SUPFAM" id="SSF52540">
    <property type="entry name" value="P-loop containing nucleoside triphosphate hydrolases"/>
    <property type="match status" value="1"/>
</dbReference>
<dbReference type="CDD" id="cd21037">
    <property type="entry name" value="MLKL_NTD"/>
    <property type="match status" value="1"/>
</dbReference>
<gene>
    <name evidence="3" type="ORF">R3P38DRAFT_3281269</name>
</gene>
<dbReference type="InterPro" id="IPR056884">
    <property type="entry name" value="NPHP3-like_N"/>
</dbReference>
<dbReference type="Gene3D" id="3.40.50.300">
    <property type="entry name" value="P-loop containing nucleotide triphosphate hydrolases"/>
    <property type="match status" value="1"/>
</dbReference>
<protein>
    <recommendedName>
        <fullName evidence="2">Nephrocystin 3-like N-terminal domain-containing protein</fullName>
    </recommendedName>
</protein>
<proteinExistence type="predicted"/>
<evidence type="ECO:0000313" key="4">
    <source>
        <dbReference type="Proteomes" id="UP001362999"/>
    </source>
</evidence>
<evidence type="ECO:0000256" key="1">
    <source>
        <dbReference type="ARBA" id="ARBA00022737"/>
    </source>
</evidence>
<name>A0AAW0AF62_9AGAR</name>
<accession>A0AAW0AF62</accession>
<organism evidence="3 4">
    <name type="scientific">Favolaschia claudopus</name>
    <dbReference type="NCBI Taxonomy" id="2862362"/>
    <lineage>
        <taxon>Eukaryota</taxon>
        <taxon>Fungi</taxon>
        <taxon>Dikarya</taxon>
        <taxon>Basidiomycota</taxon>
        <taxon>Agaricomycotina</taxon>
        <taxon>Agaricomycetes</taxon>
        <taxon>Agaricomycetidae</taxon>
        <taxon>Agaricales</taxon>
        <taxon>Marasmiineae</taxon>
        <taxon>Mycenaceae</taxon>
        <taxon>Favolaschia</taxon>
    </lineage>
</organism>
<comment type="caution">
    <text evidence="3">The sequence shown here is derived from an EMBL/GenBank/DDBJ whole genome shotgun (WGS) entry which is preliminary data.</text>
</comment>
<keyword evidence="4" id="KW-1185">Reference proteome</keyword>
<reference evidence="3 4" key="1">
    <citation type="journal article" date="2024" name="J Genomics">
        <title>Draft genome sequencing and assembly of Favolaschia claudopus CIRM-BRFM 2984 isolated from oak limbs.</title>
        <authorList>
            <person name="Navarro D."/>
            <person name="Drula E."/>
            <person name="Chaduli D."/>
            <person name="Cazenave R."/>
            <person name="Ahrendt S."/>
            <person name="Wang J."/>
            <person name="Lipzen A."/>
            <person name="Daum C."/>
            <person name="Barry K."/>
            <person name="Grigoriev I.V."/>
            <person name="Favel A."/>
            <person name="Rosso M.N."/>
            <person name="Martin F."/>
        </authorList>
    </citation>
    <scope>NUCLEOTIDE SEQUENCE [LARGE SCALE GENOMIC DNA]</scope>
    <source>
        <strain evidence="3 4">CIRM-BRFM 2984</strain>
    </source>
</reference>
<keyword evidence="1" id="KW-0677">Repeat</keyword>
<evidence type="ECO:0000313" key="3">
    <source>
        <dbReference type="EMBL" id="KAK7007554.1"/>
    </source>
</evidence>
<feature type="domain" description="Nephrocystin 3-like N-terminal" evidence="2">
    <location>
        <begin position="216"/>
        <end position="371"/>
    </location>
</feature>
<dbReference type="AlphaFoldDB" id="A0AAW0AF62"/>
<dbReference type="EMBL" id="JAWWNJ010000070">
    <property type="protein sequence ID" value="KAK7007554.1"/>
    <property type="molecule type" value="Genomic_DNA"/>
</dbReference>
<dbReference type="InterPro" id="IPR059179">
    <property type="entry name" value="MLKL-like_MCAfunc"/>
</dbReference>
<dbReference type="Proteomes" id="UP001362999">
    <property type="component" value="Unassembled WGS sequence"/>
</dbReference>
<dbReference type="PANTHER" id="PTHR10039:SF17">
    <property type="entry name" value="FUNGAL STAND N-TERMINAL GOODBYE DOMAIN-CONTAINING PROTEIN-RELATED"/>
    <property type="match status" value="1"/>
</dbReference>
<sequence length="897" mass="101699">MAKVYKFWRWARRLIGIRPLTKTGPLPEYLSVLKDGLILLLNRTEGFLDGTPFKIPFSAVNTALELANAVSDNKNDLQSLSESIVHRLAIVNSNFNHKTESQESKNRIISFSRELKLDLDAVGALSNRGIIRRLLKADADAKTIADTFRRIDEHLKDFQIDLTIAIDRKLDRANVENAMRTLYAASSNEASYDWGNNYDRPSCHPKTREEYLLKLEAWSQEDCPGLFWMYGPAGTGKSAIMQSFCEQMHQESRLGASFFFKRDHPSRGDAMKVFPTLAYHLARASPELEVAIATIVGEDPAIFSQTLAIQLQKLIIGPCQTVTLASPWVIAVDGLDECGGGQNSQQAILRSIGNAHDQLKSCRLTVLIASRPEPDIESVFNEPCLTFAQRLEIRGSKTDVRTYLVDQFQRIRATYECLCTAPMLWPGDKIVEDFVGQSSGHFVYASTVVKFIDDKDWNPEGRLKLILGIRGNSISSALTPASPGPFFALDQLYKGILADVPNQEWLLTILPAIAANFQLSVVQMGKLLELEPTTIQTTLRRLHSLINVPAIARDNADYITVHHASFLDFLNDPARSAHFHSDSIMRHSLALRILKVYSEASEHGCLAFNHVYWKLDLKFLATTQLSPDMIDSLRQVNDDLVFNQDIKYWELLQWLKDQDAPVDLIRQWEDHASIWEFEKILDDAYSNFYCVPDKEDWPEALWDSPKLTQIIQTTIIIRSGRWGGGTNLALVATRYILDYSWEEMQTAVTPILSLKYPNARNLCLKISSPLRIQELNSDQTLQRLAERCMEIICWDRVEQGQATYFIELPWSYLLRASSPTIQLLETVQRLLVLIKEDLAPGKLSMQYVHNVLVWLQTHPDAPLDLVEQLKALVDAEPNKYESYENWCRITGLGGSRP</sequence>